<sequence>MFEFTDPLEQLNEPNALNKYKAAGLIATKAINEAVKSLHPNTKLLDLANQTTKFILDECTKTYKDVTYKGLAFPVCISKNHITGHYIPKENEVANNGDLIKIELGVHIDGYPALIAFTTLITENNQKYNDQRAKTLKAVIESSKEIVGMMKPGKTNKDVVKIMEKYAEKYNCNLPVYNDNEFDVIPGLMSYEISRGIIDGYNDDDDEYVHRFILSRNNPNYDFALRETEFEENEVYAVDILMSSGTGRLQNMNETYIYKRVHSIFESLKLKASRDVVSSFGKELFPVKVDPNNVRIKLGLKECIEKDLLTVYPTTCEKEGEFVARIKFTVIVKDKPILVCGKPADSELGKLE</sequence>
<dbReference type="EMBL" id="KY684109">
    <property type="protein sequence ID" value="ARF11585.1"/>
    <property type="molecule type" value="Genomic_DNA"/>
</dbReference>
<protein>
    <submittedName>
        <fullName evidence="2">Metallopeptidase family M24</fullName>
    </submittedName>
</protein>
<dbReference type="InterPro" id="IPR036388">
    <property type="entry name" value="WH-like_DNA-bd_sf"/>
</dbReference>
<reference evidence="2" key="1">
    <citation type="journal article" date="2017" name="Science">
        <title>Giant viruses with an expanded complement of translation system components.</title>
        <authorList>
            <person name="Schulz F."/>
            <person name="Yutin N."/>
            <person name="Ivanova N.N."/>
            <person name="Ortega D.R."/>
            <person name="Lee T.K."/>
            <person name="Vierheilig J."/>
            <person name="Daims H."/>
            <person name="Horn M."/>
            <person name="Wagner M."/>
            <person name="Jensen G.J."/>
            <person name="Kyrpides N.C."/>
            <person name="Koonin E.V."/>
            <person name="Woyke T."/>
        </authorList>
    </citation>
    <scope>NUCLEOTIDE SEQUENCE</scope>
    <source>
        <strain evidence="2">KNV1</strain>
    </source>
</reference>
<name>A0A1V0SIN6_9VIRU</name>
<gene>
    <name evidence="2" type="ORF">Klosneuvirus_2_21</name>
</gene>
<dbReference type="PANTHER" id="PTHR10804:SF11">
    <property type="entry name" value="PROLIFERATION-ASSOCIATED PROTEIN 2G4"/>
    <property type="match status" value="1"/>
</dbReference>
<evidence type="ECO:0000259" key="1">
    <source>
        <dbReference type="Pfam" id="PF00557"/>
    </source>
</evidence>
<organism evidence="2">
    <name type="scientific">Klosneuvirus KNV1</name>
    <dbReference type="NCBI Taxonomy" id="1977640"/>
    <lineage>
        <taxon>Viruses</taxon>
        <taxon>Varidnaviria</taxon>
        <taxon>Bamfordvirae</taxon>
        <taxon>Nucleocytoviricota</taxon>
        <taxon>Megaviricetes</taxon>
        <taxon>Imitervirales</taxon>
        <taxon>Mimiviridae</taxon>
        <taxon>Klosneuvirinae</taxon>
        <taxon>Klosneuvirus</taxon>
    </lineage>
</organism>
<evidence type="ECO:0000313" key="2">
    <source>
        <dbReference type="EMBL" id="ARF11585.1"/>
    </source>
</evidence>
<dbReference type="Gene3D" id="3.90.230.10">
    <property type="entry name" value="Creatinase/methionine aminopeptidase superfamily"/>
    <property type="match status" value="1"/>
</dbReference>
<proteinExistence type="predicted"/>
<dbReference type="Pfam" id="PF00557">
    <property type="entry name" value="Peptidase_M24"/>
    <property type="match status" value="1"/>
</dbReference>
<dbReference type="InterPro" id="IPR036005">
    <property type="entry name" value="Creatinase/aminopeptidase-like"/>
</dbReference>
<dbReference type="PANTHER" id="PTHR10804">
    <property type="entry name" value="PROTEASE FAMILY M24 METHIONYL AMINOPEPTIDASE, AMINOPEPTIDASE P"/>
    <property type="match status" value="1"/>
</dbReference>
<feature type="domain" description="Peptidase M24" evidence="1">
    <location>
        <begin position="19"/>
        <end position="171"/>
    </location>
</feature>
<dbReference type="Gene3D" id="1.10.10.10">
    <property type="entry name" value="Winged helix-like DNA-binding domain superfamily/Winged helix DNA-binding domain"/>
    <property type="match status" value="1"/>
</dbReference>
<dbReference type="InterPro" id="IPR047113">
    <property type="entry name" value="PA2G4/ARX1"/>
</dbReference>
<dbReference type="SUPFAM" id="SSF55920">
    <property type="entry name" value="Creatinase/aminopeptidase"/>
    <property type="match status" value="1"/>
</dbReference>
<accession>A0A1V0SIN6</accession>
<dbReference type="InterPro" id="IPR000994">
    <property type="entry name" value="Pept_M24"/>
</dbReference>